<dbReference type="Proteomes" id="UP000054845">
    <property type="component" value="Unassembled WGS sequence"/>
</dbReference>
<accession>A0A0P1BBP2</accession>
<dbReference type="AlphaFoldDB" id="A0A0P1BBP2"/>
<keyword evidence="3" id="KW-1185">Reference proteome</keyword>
<feature type="compositionally biased region" description="Basic and acidic residues" evidence="1">
    <location>
        <begin position="135"/>
        <end position="150"/>
    </location>
</feature>
<sequence>MQIATSNFLLVGAIAAAGIVSAAPVLKGSVALEGRALPRLPPVIASEHLGLLPKETQTEVAAHSSAFAHDTGLNAFKVTQVLEEQKHVVGLGHHPDGSIKPYLFKWNADGTRMWYPHAVFTGRTTPKELHLFEGSHATEPHSPTSHEHSSHPSTHSQQLQHFPEHVVHVQMRRPPGYYDVPTNLKLF</sequence>
<evidence type="ECO:0000313" key="2">
    <source>
        <dbReference type="EMBL" id="CEH13411.1"/>
    </source>
</evidence>
<proteinExistence type="predicted"/>
<reference evidence="2 3" key="1">
    <citation type="submission" date="2014-09" db="EMBL/GenBank/DDBJ databases">
        <authorList>
            <person name="Magalhaes I.L.F."/>
            <person name="Oliveira U."/>
            <person name="Santos F.R."/>
            <person name="Vidigal T.H.D.A."/>
            <person name="Brescovit A.D."/>
            <person name="Santos A.J."/>
        </authorList>
    </citation>
    <scope>NUCLEOTIDE SEQUENCE [LARGE SCALE GENOMIC DNA]</scope>
</reference>
<name>A0A0P1BBP2_9BASI</name>
<evidence type="ECO:0000256" key="1">
    <source>
        <dbReference type="SAM" id="MobiDB-lite"/>
    </source>
</evidence>
<feature type="region of interest" description="Disordered" evidence="1">
    <location>
        <begin position="135"/>
        <end position="159"/>
    </location>
</feature>
<dbReference type="EMBL" id="CCYA01000217">
    <property type="protein sequence ID" value="CEH13411.1"/>
    <property type="molecule type" value="Genomic_DNA"/>
</dbReference>
<evidence type="ECO:0000313" key="3">
    <source>
        <dbReference type="Proteomes" id="UP000054845"/>
    </source>
</evidence>
<protein>
    <submittedName>
        <fullName evidence="2">Uncharacterized protein</fullName>
    </submittedName>
</protein>
<organism evidence="2 3">
    <name type="scientific">Ceraceosorus bombacis</name>
    <dbReference type="NCBI Taxonomy" id="401625"/>
    <lineage>
        <taxon>Eukaryota</taxon>
        <taxon>Fungi</taxon>
        <taxon>Dikarya</taxon>
        <taxon>Basidiomycota</taxon>
        <taxon>Ustilaginomycotina</taxon>
        <taxon>Exobasidiomycetes</taxon>
        <taxon>Ceraceosorales</taxon>
        <taxon>Ceraceosoraceae</taxon>
        <taxon>Ceraceosorus</taxon>
    </lineage>
</organism>